<dbReference type="Gene3D" id="3.40.1190.10">
    <property type="entry name" value="Mur-like, catalytic domain"/>
    <property type="match status" value="1"/>
</dbReference>
<dbReference type="NCBIfam" id="TIGR01499">
    <property type="entry name" value="folC"/>
    <property type="match status" value="1"/>
</dbReference>
<reference evidence="7 8" key="1">
    <citation type="journal article" date="2015" name="Fungal Genet. Biol.">
        <title>Evolution of novel wood decay mechanisms in Agaricales revealed by the genome sequences of Fistulina hepatica and Cylindrobasidium torrendii.</title>
        <authorList>
            <person name="Floudas D."/>
            <person name="Held B.W."/>
            <person name="Riley R."/>
            <person name="Nagy L.G."/>
            <person name="Koehler G."/>
            <person name="Ransdell A.S."/>
            <person name="Younus H."/>
            <person name="Chow J."/>
            <person name="Chiniquy J."/>
            <person name="Lipzen A."/>
            <person name="Tritt A."/>
            <person name="Sun H."/>
            <person name="Haridas S."/>
            <person name="LaButti K."/>
            <person name="Ohm R.A."/>
            <person name="Kues U."/>
            <person name="Blanchette R.A."/>
            <person name="Grigoriev I.V."/>
            <person name="Minto R.E."/>
            <person name="Hibbett D.S."/>
        </authorList>
    </citation>
    <scope>NUCLEOTIDE SEQUENCE [LARGE SCALE GENOMIC DNA]</scope>
    <source>
        <strain evidence="7 8">FP15055 ss-10</strain>
    </source>
</reference>
<dbReference type="GO" id="GO:0004326">
    <property type="term" value="F:tetrahydrofolylpolyglutamate synthase activity"/>
    <property type="evidence" value="ECO:0007669"/>
    <property type="project" value="InterPro"/>
</dbReference>
<dbReference type="SUPFAM" id="SSF53623">
    <property type="entry name" value="MurD-like peptide ligases, catalytic domain"/>
    <property type="match status" value="1"/>
</dbReference>
<dbReference type="InterPro" id="IPR018109">
    <property type="entry name" value="Folylpolyglutamate_synth_CS"/>
</dbReference>
<dbReference type="InterPro" id="IPR001645">
    <property type="entry name" value="Folylpolyglutamate_synth"/>
</dbReference>
<dbReference type="UniPathway" id="UPA00850"/>
<keyword evidence="5" id="KW-0067">ATP-binding</keyword>
<comment type="similarity">
    <text evidence="1">Belongs to the folylpolyglutamate synthase family.</text>
</comment>
<protein>
    <submittedName>
        <fullName evidence="7">Mur ligase</fullName>
    </submittedName>
</protein>
<sequence>MSIDLTLDRIRAVMNLLPAYTRPTIHIAGTNGKGSVSALVSSILSADTRLSVGRFNSPHLVTIYDSITINNSNVDPNVYAAAQADVEGIAHKHDLAISSFETLTLVALLVFERAKVDYVVLEVGMGGRLDATNVIPDDVVVASALTAVDLDHQTFLGGTIDSIAREKVAIARHGKPFVLGSQSSSSVRPIVEAHIQAIGGKLIEAPHVEPAQVTDFGTLTPWRAPACAQLKLSVPWLQMPIVATFPLHGSHQYQNLGTALGLIGALVSNDELRLQDKLTALAIGHGIENTTWRGRLSFQAVTTPRGELPVLVDGAHNQASAETLAAYLTNLLHNYPSDQEIELTFILSLSHSPPKRPLDTLAPLFPLGAPRNIRTKAILLEFSPPEGMPWIKCEDIDVVKNTILELAPGTDITLLQSSGEEGLVEALALARTEKDSLAVVAGSLYLVSDFYRATA</sequence>
<dbReference type="STRING" id="1314674.A0A0D7BMQ3"/>
<evidence type="ECO:0000256" key="6">
    <source>
        <dbReference type="ARBA" id="ARBA00022842"/>
    </source>
</evidence>
<dbReference type="EMBL" id="KN880451">
    <property type="protein sequence ID" value="KIY71727.1"/>
    <property type="molecule type" value="Genomic_DNA"/>
</dbReference>
<dbReference type="PANTHER" id="PTHR11136">
    <property type="entry name" value="FOLYLPOLYGLUTAMATE SYNTHASE-RELATED"/>
    <property type="match status" value="1"/>
</dbReference>
<dbReference type="PROSITE" id="PS01012">
    <property type="entry name" value="FOLYLPOLYGLU_SYNT_2"/>
    <property type="match status" value="1"/>
</dbReference>
<dbReference type="AlphaFoldDB" id="A0A0D7BMQ3"/>
<dbReference type="Proteomes" id="UP000054007">
    <property type="component" value="Unassembled WGS sequence"/>
</dbReference>
<keyword evidence="8" id="KW-1185">Reference proteome</keyword>
<dbReference type="GO" id="GO:0005524">
    <property type="term" value="F:ATP binding"/>
    <property type="evidence" value="ECO:0007669"/>
    <property type="project" value="UniProtKB-KW"/>
</dbReference>
<organism evidence="7 8">
    <name type="scientific">Cylindrobasidium torrendii FP15055 ss-10</name>
    <dbReference type="NCBI Taxonomy" id="1314674"/>
    <lineage>
        <taxon>Eukaryota</taxon>
        <taxon>Fungi</taxon>
        <taxon>Dikarya</taxon>
        <taxon>Basidiomycota</taxon>
        <taxon>Agaricomycotina</taxon>
        <taxon>Agaricomycetes</taxon>
        <taxon>Agaricomycetidae</taxon>
        <taxon>Agaricales</taxon>
        <taxon>Marasmiineae</taxon>
        <taxon>Physalacriaceae</taxon>
        <taxon>Cylindrobasidium</taxon>
    </lineage>
</organism>
<dbReference type="GO" id="GO:0046872">
    <property type="term" value="F:metal ion binding"/>
    <property type="evidence" value="ECO:0007669"/>
    <property type="project" value="UniProtKB-KW"/>
</dbReference>
<evidence type="ECO:0000256" key="1">
    <source>
        <dbReference type="ARBA" id="ARBA00008276"/>
    </source>
</evidence>
<evidence type="ECO:0000256" key="4">
    <source>
        <dbReference type="ARBA" id="ARBA00022741"/>
    </source>
</evidence>
<dbReference type="InterPro" id="IPR036565">
    <property type="entry name" value="Mur-like_cat_sf"/>
</dbReference>
<evidence type="ECO:0000256" key="3">
    <source>
        <dbReference type="ARBA" id="ARBA00022723"/>
    </source>
</evidence>
<dbReference type="GO" id="GO:0005829">
    <property type="term" value="C:cytosol"/>
    <property type="evidence" value="ECO:0007669"/>
    <property type="project" value="TreeGrafter"/>
</dbReference>
<dbReference type="GO" id="GO:0008841">
    <property type="term" value="F:dihydrofolate synthase activity"/>
    <property type="evidence" value="ECO:0007669"/>
    <property type="project" value="TreeGrafter"/>
</dbReference>
<evidence type="ECO:0000256" key="2">
    <source>
        <dbReference type="ARBA" id="ARBA00022598"/>
    </source>
</evidence>
<name>A0A0D7BMQ3_9AGAR</name>
<proteinExistence type="inferred from homology"/>
<dbReference type="InterPro" id="IPR036615">
    <property type="entry name" value="Mur_ligase_C_dom_sf"/>
</dbReference>
<keyword evidence="3" id="KW-0479">Metal-binding</keyword>
<dbReference type="PANTHER" id="PTHR11136:SF0">
    <property type="entry name" value="DIHYDROFOLATE SYNTHETASE-RELATED"/>
    <property type="match status" value="1"/>
</dbReference>
<keyword evidence="4" id="KW-0547">Nucleotide-binding</keyword>
<keyword evidence="2 7" id="KW-0436">Ligase</keyword>
<dbReference type="GO" id="GO:0005739">
    <property type="term" value="C:mitochondrion"/>
    <property type="evidence" value="ECO:0007669"/>
    <property type="project" value="TreeGrafter"/>
</dbReference>
<accession>A0A0D7BMQ3</accession>
<evidence type="ECO:0000313" key="7">
    <source>
        <dbReference type="EMBL" id="KIY71727.1"/>
    </source>
</evidence>
<dbReference type="SUPFAM" id="SSF53244">
    <property type="entry name" value="MurD-like peptide ligases, peptide-binding domain"/>
    <property type="match status" value="1"/>
</dbReference>
<evidence type="ECO:0000313" key="8">
    <source>
        <dbReference type="Proteomes" id="UP000054007"/>
    </source>
</evidence>
<keyword evidence="6" id="KW-0460">Magnesium</keyword>
<dbReference type="OrthoDB" id="5212574at2759"/>
<dbReference type="PROSITE" id="PS01011">
    <property type="entry name" value="FOLYLPOLYGLU_SYNT_1"/>
    <property type="match status" value="1"/>
</dbReference>
<evidence type="ECO:0000256" key="5">
    <source>
        <dbReference type="ARBA" id="ARBA00022840"/>
    </source>
</evidence>
<dbReference type="Gene3D" id="3.90.190.20">
    <property type="entry name" value="Mur ligase, C-terminal domain"/>
    <property type="match status" value="1"/>
</dbReference>
<gene>
    <name evidence="7" type="ORF">CYLTODRAFT_418630</name>
</gene>